<dbReference type="EMBL" id="ML178817">
    <property type="protein sequence ID" value="TFL05148.1"/>
    <property type="molecule type" value="Genomic_DNA"/>
</dbReference>
<evidence type="ECO:0000313" key="3">
    <source>
        <dbReference type="Proteomes" id="UP000305067"/>
    </source>
</evidence>
<gene>
    <name evidence="2" type="ORF">BDV98DRAFT_561552</name>
</gene>
<evidence type="ECO:0000256" key="1">
    <source>
        <dbReference type="SAM" id="Coils"/>
    </source>
</evidence>
<feature type="coiled-coil region" evidence="1">
    <location>
        <begin position="21"/>
        <end position="48"/>
    </location>
</feature>
<name>A0A5C3QUU1_9AGAR</name>
<sequence length="257" mass="28654">MSAQIDTSTVVDVHHPTAVGSNELQTALRQKETELDNAEQSLKQIHVAYDKLDRVYQHLERQYCKLRYPHHTGPSSSSSLIDAPPPSEFSHLTTAQLVMELLERAWNKLNDAKLGRHSKETERKLIVDAVAALRHQVVDLRAQMNRCQLEDAAAQGLLRLGMSESSTLDVQVSREAERLPDRVQTLECVRGPDSEGQWREHARKWVSDTLGFPNGAAAVSSEMVQVVQVALQAERERESLQAAADAAAEMYLQLASV</sequence>
<accession>A0A5C3QUU1</accession>
<keyword evidence="1" id="KW-0175">Coiled coil</keyword>
<organism evidence="2 3">
    <name type="scientific">Pterulicium gracile</name>
    <dbReference type="NCBI Taxonomy" id="1884261"/>
    <lineage>
        <taxon>Eukaryota</taxon>
        <taxon>Fungi</taxon>
        <taxon>Dikarya</taxon>
        <taxon>Basidiomycota</taxon>
        <taxon>Agaricomycotina</taxon>
        <taxon>Agaricomycetes</taxon>
        <taxon>Agaricomycetidae</taxon>
        <taxon>Agaricales</taxon>
        <taxon>Pleurotineae</taxon>
        <taxon>Pterulaceae</taxon>
        <taxon>Pterulicium</taxon>
    </lineage>
</organism>
<evidence type="ECO:0000313" key="2">
    <source>
        <dbReference type="EMBL" id="TFL05148.1"/>
    </source>
</evidence>
<dbReference type="Proteomes" id="UP000305067">
    <property type="component" value="Unassembled WGS sequence"/>
</dbReference>
<keyword evidence="3" id="KW-1185">Reference proteome</keyword>
<proteinExistence type="predicted"/>
<reference evidence="2 3" key="1">
    <citation type="journal article" date="2019" name="Nat. Ecol. Evol.">
        <title>Megaphylogeny resolves global patterns of mushroom evolution.</title>
        <authorList>
            <person name="Varga T."/>
            <person name="Krizsan K."/>
            <person name="Foldi C."/>
            <person name="Dima B."/>
            <person name="Sanchez-Garcia M."/>
            <person name="Sanchez-Ramirez S."/>
            <person name="Szollosi G.J."/>
            <person name="Szarkandi J.G."/>
            <person name="Papp V."/>
            <person name="Albert L."/>
            <person name="Andreopoulos W."/>
            <person name="Angelini C."/>
            <person name="Antonin V."/>
            <person name="Barry K.W."/>
            <person name="Bougher N.L."/>
            <person name="Buchanan P."/>
            <person name="Buyck B."/>
            <person name="Bense V."/>
            <person name="Catcheside P."/>
            <person name="Chovatia M."/>
            <person name="Cooper J."/>
            <person name="Damon W."/>
            <person name="Desjardin D."/>
            <person name="Finy P."/>
            <person name="Geml J."/>
            <person name="Haridas S."/>
            <person name="Hughes K."/>
            <person name="Justo A."/>
            <person name="Karasinski D."/>
            <person name="Kautmanova I."/>
            <person name="Kiss B."/>
            <person name="Kocsube S."/>
            <person name="Kotiranta H."/>
            <person name="LaButti K.M."/>
            <person name="Lechner B.E."/>
            <person name="Liimatainen K."/>
            <person name="Lipzen A."/>
            <person name="Lukacs Z."/>
            <person name="Mihaltcheva S."/>
            <person name="Morgado L.N."/>
            <person name="Niskanen T."/>
            <person name="Noordeloos M.E."/>
            <person name="Ohm R.A."/>
            <person name="Ortiz-Santana B."/>
            <person name="Ovrebo C."/>
            <person name="Racz N."/>
            <person name="Riley R."/>
            <person name="Savchenko A."/>
            <person name="Shiryaev A."/>
            <person name="Soop K."/>
            <person name="Spirin V."/>
            <person name="Szebenyi C."/>
            <person name="Tomsovsky M."/>
            <person name="Tulloss R.E."/>
            <person name="Uehling J."/>
            <person name="Grigoriev I.V."/>
            <person name="Vagvolgyi C."/>
            <person name="Papp T."/>
            <person name="Martin F.M."/>
            <person name="Miettinen O."/>
            <person name="Hibbett D.S."/>
            <person name="Nagy L.G."/>
        </authorList>
    </citation>
    <scope>NUCLEOTIDE SEQUENCE [LARGE SCALE GENOMIC DNA]</scope>
    <source>
        <strain evidence="2 3">CBS 309.79</strain>
    </source>
</reference>
<dbReference type="AlphaFoldDB" id="A0A5C3QUU1"/>
<protein>
    <submittedName>
        <fullName evidence="2">Uncharacterized protein</fullName>
    </submittedName>
</protein>